<dbReference type="InterPro" id="IPR015797">
    <property type="entry name" value="NUDIX_hydrolase-like_dom_sf"/>
</dbReference>
<dbReference type="AlphaFoldDB" id="A0A0D7X1A6"/>
<dbReference type="PROSITE" id="PS51462">
    <property type="entry name" value="NUDIX"/>
    <property type="match status" value="1"/>
</dbReference>
<dbReference type="Proteomes" id="UP000032534">
    <property type="component" value="Unassembled WGS sequence"/>
</dbReference>
<organism evidence="2 3">
    <name type="scientific">Paenibacillus terrae</name>
    <dbReference type="NCBI Taxonomy" id="159743"/>
    <lineage>
        <taxon>Bacteria</taxon>
        <taxon>Bacillati</taxon>
        <taxon>Bacillota</taxon>
        <taxon>Bacilli</taxon>
        <taxon>Bacillales</taxon>
        <taxon>Paenibacillaceae</taxon>
        <taxon>Paenibacillus</taxon>
    </lineage>
</organism>
<dbReference type="RefSeq" id="WP_044646566.1">
    <property type="nucleotide sequence ID" value="NZ_JTHP01000023.1"/>
</dbReference>
<sequence length="210" mass="23736">MTSELLDIYDDEDKPLGTASRQDAHAKGYWHHTFHCWLARDTSTGRRLLFQQRQDTKDTFPGYYDITAAGHLTAGENISQAARELEEELGIHVPFTSLTPLMTVRYESKGTAQGISFWDREISSVFGLLSNQPLEHYRLQQEEVAGLYEADLEQALALFEGRIPFLEANGISSGPNPEQYRRLITSDQFVPHKAGYITSICRALMELPAL</sequence>
<dbReference type="GO" id="GO:0005737">
    <property type="term" value="C:cytoplasm"/>
    <property type="evidence" value="ECO:0007669"/>
    <property type="project" value="TreeGrafter"/>
</dbReference>
<keyword evidence="3" id="KW-1185">Reference proteome</keyword>
<accession>A0A0D7X1A6</accession>
<dbReference type="Gene3D" id="3.90.79.10">
    <property type="entry name" value="Nucleoside Triphosphate Pyrophosphohydrolase"/>
    <property type="match status" value="1"/>
</dbReference>
<reference evidence="2 3" key="1">
    <citation type="submission" date="2014-11" db="EMBL/GenBank/DDBJ databases">
        <title>Draft Genome Sequences of Paenibacillus polymyxa NRRL B-30509 and Paenibacillus terrae NRRL B-30644, Strains from a Poultry Environment that Produce Tridecaptin A and Paenicidins.</title>
        <authorList>
            <person name="van Belkum M.J."/>
            <person name="Lohans C.T."/>
            <person name="Vederas J.C."/>
        </authorList>
    </citation>
    <scope>NUCLEOTIDE SEQUENCE [LARGE SCALE GENOMIC DNA]</scope>
    <source>
        <strain evidence="2 3">NRRL B-30644</strain>
    </source>
</reference>
<evidence type="ECO:0000313" key="2">
    <source>
        <dbReference type="EMBL" id="KJD45215.1"/>
    </source>
</evidence>
<dbReference type="CDD" id="cd04692">
    <property type="entry name" value="NUDIX_Hydrolase"/>
    <property type="match status" value="1"/>
</dbReference>
<dbReference type="InterPro" id="IPR000086">
    <property type="entry name" value="NUDIX_hydrolase_dom"/>
</dbReference>
<dbReference type="PANTHER" id="PTHR10885:SF20">
    <property type="entry name" value="NUDIX HYDROLASE DOMAIN-CONTAINING PROTEIN"/>
    <property type="match status" value="1"/>
</dbReference>
<keyword evidence="2" id="KW-0378">Hydrolase</keyword>
<dbReference type="GO" id="GO:0016787">
    <property type="term" value="F:hydrolase activity"/>
    <property type="evidence" value="ECO:0007669"/>
    <property type="project" value="UniProtKB-KW"/>
</dbReference>
<evidence type="ECO:0000259" key="1">
    <source>
        <dbReference type="PROSITE" id="PS51462"/>
    </source>
</evidence>
<dbReference type="SUPFAM" id="SSF55811">
    <property type="entry name" value="Nudix"/>
    <property type="match status" value="1"/>
</dbReference>
<dbReference type="PATRIC" id="fig|159743.3.peg.2932"/>
<dbReference type="Pfam" id="PF00293">
    <property type="entry name" value="NUDIX"/>
    <property type="match status" value="1"/>
</dbReference>
<dbReference type="GO" id="GO:0009240">
    <property type="term" value="P:isopentenyl diphosphate biosynthetic process"/>
    <property type="evidence" value="ECO:0007669"/>
    <property type="project" value="TreeGrafter"/>
</dbReference>
<gene>
    <name evidence="2" type="ORF">QD47_13175</name>
</gene>
<dbReference type="PANTHER" id="PTHR10885">
    <property type="entry name" value="ISOPENTENYL-DIPHOSPHATE DELTA-ISOMERASE"/>
    <property type="match status" value="1"/>
</dbReference>
<dbReference type="EMBL" id="JTHP01000023">
    <property type="protein sequence ID" value="KJD45215.1"/>
    <property type="molecule type" value="Genomic_DNA"/>
</dbReference>
<evidence type="ECO:0000313" key="3">
    <source>
        <dbReference type="Proteomes" id="UP000032534"/>
    </source>
</evidence>
<name>A0A0D7X1A6_9BACL</name>
<comment type="caution">
    <text evidence="2">The sequence shown here is derived from an EMBL/GenBank/DDBJ whole genome shotgun (WGS) entry which is preliminary data.</text>
</comment>
<dbReference type="OrthoDB" id="9780586at2"/>
<feature type="domain" description="Nudix hydrolase" evidence="1">
    <location>
        <begin position="29"/>
        <end position="172"/>
    </location>
</feature>
<protein>
    <submittedName>
        <fullName evidence="2">NUDIX hydrolase</fullName>
    </submittedName>
</protein>
<proteinExistence type="predicted"/>
<dbReference type="GO" id="GO:0004452">
    <property type="term" value="F:isopentenyl-diphosphate delta-isomerase activity"/>
    <property type="evidence" value="ECO:0007669"/>
    <property type="project" value="TreeGrafter"/>
</dbReference>